<sequence>MTMTKSVLIIYTGGTIGMVNDPATGALCPFDFEQIAKAVPEIREFGFSINSYTLPEIIDSSDLKPALWADLCQIILDKYDQYSGFVILHGTDTMAYSAAALSFMLNNLTKPVVFTGSQLPIGTIRTDGRENLIAALEIAAATIEGKAVVPEVCILFGAKLFRGNRTTKINAESFDAFQSFNYPPLAEIGIHIHYNYGAIDYTPRTEPIGAFTEMNTNIAILQLFPGIRPELIDAVIQTPGLRGLILETYGSGNAPTDRCFLEKIKEASQKGIIIYNVTQCQGGTVEMGRYETSRELLNYGVSSGYDITMEAAVCKMMYLLEKYRDANEIKKYLNSSIKGEITMNHIGF</sequence>
<proteinExistence type="inferred from homology"/>
<dbReference type="PANTHER" id="PTHR11707">
    <property type="entry name" value="L-ASPARAGINASE"/>
    <property type="match status" value="1"/>
</dbReference>
<evidence type="ECO:0000256" key="1">
    <source>
        <dbReference type="ARBA" id="ARBA00010518"/>
    </source>
</evidence>
<dbReference type="AlphaFoldDB" id="F9Z5A7"/>
<evidence type="ECO:0000256" key="5">
    <source>
        <dbReference type="PIRSR" id="PIRSR001220-2"/>
    </source>
</evidence>
<dbReference type="InterPro" id="IPR027474">
    <property type="entry name" value="L-asparaginase_N"/>
</dbReference>
<evidence type="ECO:0000259" key="9">
    <source>
        <dbReference type="Pfam" id="PF17763"/>
    </source>
</evidence>
<feature type="active site" description="O-isoaspartyl threonine intermediate" evidence="4">
    <location>
        <position position="15"/>
    </location>
</feature>
<feature type="domain" description="L-asparaginase N-terminal" evidence="8">
    <location>
        <begin position="7"/>
        <end position="197"/>
    </location>
</feature>
<gene>
    <name evidence="10" type="ordered locus">Odosp_2824</name>
</gene>
<dbReference type="EMBL" id="CP002544">
    <property type="protein sequence ID" value="ADY33802.1"/>
    <property type="molecule type" value="Genomic_DNA"/>
</dbReference>
<organism evidence="10 11">
    <name type="scientific">Odoribacter splanchnicus (strain ATCC 29572 / DSM 20712 / CIP 104287 / JCM 15291 / NCTC 10825 / 1651/6)</name>
    <name type="common">Bacteroides splanchnicus</name>
    <dbReference type="NCBI Taxonomy" id="709991"/>
    <lineage>
        <taxon>Bacteria</taxon>
        <taxon>Pseudomonadati</taxon>
        <taxon>Bacteroidota</taxon>
        <taxon>Bacteroidia</taxon>
        <taxon>Bacteroidales</taxon>
        <taxon>Odoribacteraceae</taxon>
        <taxon>Odoribacter</taxon>
    </lineage>
</organism>
<dbReference type="PANTHER" id="PTHR11707:SF28">
    <property type="entry name" value="60 KDA LYSOPHOSPHOLIPASE"/>
    <property type="match status" value="1"/>
</dbReference>
<protein>
    <recommendedName>
        <fullName evidence="2">asparaginase</fullName>
        <ecNumber evidence="2">3.5.1.1</ecNumber>
    </recommendedName>
</protein>
<dbReference type="Pfam" id="PF17763">
    <property type="entry name" value="Asparaginase_C"/>
    <property type="match status" value="1"/>
</dbReference>
<dbReference type="HOGENOM" id="CLU_019134_2_2_10"/>
<dbReference type="FunFam" id="3.40.50.1170:FF:000001">
    <property type="entry name" value="L-asparaginase 2"/>
    <property type="match status" value="1"/>
</dbReference>
<reference evidence="10 11" key="1">
    <citation type="journal article" date="2011" name="Stand. Genomic Sci.">
        <title>Complete genome sequence of Odoribacter splanchnicus type strain (1651/6).</title>
        <authorList>
            <consortium name="US DOE Joint Genome Institute (JGI-PGF)"/>
            <person name="Goker M."/>
            <person name="Gronow S."/>
            <person name="Zeytun A."/>
            <person name="Nolan M."/>
            <person name="Lucas S."/>
            <person name="Lapidus A."/>
            <person name="Hammon N."/>
            <person name="Deshpande S."/>
            <person name="Cheng J.F."/>
            <person name="Pitluck S."/>
            <person name="Liolios K."/>
            <person name="Pagani I."/>
            <person name="Ivanova N."/>
            <person name="Mavromatis K."/>
            <person name="Ovchinikova G."/>
            <person name="Pati A."/>
            <person name="Tapia R."/>
            <person name="Han C."/>
            <person name="Goodwin L."/>
            <person name="Chen A."/>
            <person name="Palaniappan K."/>
            <person name="Land M."/>
            <person name="Hauser L."/>
            <person name="Jeffries C.D."/>
            <person name="Brambilla E.M."/>
            <person name="Rohde M."/>
            <person name="Detter J.C."/>
            <person name="Woyke T."/>
            <person name="Bristow J."/>
            <person name="Markowitz V."/>
            <person name="Hugenholtz P."/>
            <person name="Eisen J.A."/>
            <person name="Kyrpides N.C."/>
            <person name="Klenk H.P."/>
        </authorList>
    </citation>
    <scope>NUCLEOTIDE SEQUENCE [LARGE SCALE GENOMIC DNA]</scope>
    <source>
        <strain evidence="11">ATCC 29572 / DSM 20712 / JCM 15291 / NCTC 10825 / 1651/6</strain>
    </source>
</reference>
<evidence type="ECO:0000256" key="3">
    <source>
        <dbReference type="ARBA" id="ARBA00022801"/>
    </source>
</evidence>
<dbReference type="InterPro" id="IPR041725">
    <property type="entry name" value="L-asparaginase_I"/>
</dbReference>
<dbReference type="BioCyc" id="OSPL709991:G1GRN-2875-MONOMER"/>
<dbReference type="Pfam" id="PF00710">
    <property type="entry name" value="Asparaginase"/>
    <property type="match status" value="1"/>
</dbReference>
<dbReference type="InterPro" id="IPR040919">
    <property type="entry name" value="Asparaginase_C"/>
</dbReference>
<dbReference type="STRING" id="709991.Odosp_2824"/>
<dbReference type="NCBIfam" id="TIGR00519">
    <property type="entry name" value="asnASE_I"/>
    <property type="match status" value="1"/>
</dbReference>
<name>F9Z5A7_ODOSD</name>
<dbReference type="InterPro" id="IPR036152">
    <property type="entry name" value="Asp/glu_Ase-like_sf"/>
</dbReference>
<dbReference type="Gene3D" id="3.40.50.1170">
    <property type="entry name" value="L-asparaginase, N-terminal domain"/>
    <property type="match status" value="1"/>
</dbReference>
<feature type="active site" evidence="6">
    <location>
        <position position="15"/>
    </location>
</feature>
<evidence type="ECO:0000256" key="7">
    <source>
        <dbReference type="PROSITE-ProRule" id="PRU10100"/>
    </source>
</evidence>
<dbReference type="GO" id="GO:0009066">
    <property type="term" value="P:aspartate family amino acid metabolic process"/>
    <property type="evidence" value="ECO:0007669"/>
    <property type="project" value="UniProtKB-ARBA"/>
</dbReference>
<dbReference type="PROSITE" id="PS00144">
    <property type="entry name" value="ASN_GLN_ASE_1"/>
    <property type="match status" value="1"/>
</dbReference>
<dbReference type="PIRSF" id="PIRSF500176">
    <property type="entry name" value="L_ASNase"/>
    <property type="match status" value="1"/>
</dbReference>
<dbReference type="InterPro" id="IPR006033">
    <property type="entry name" value="AsnA_fam"/>
</dbReference>
<dbReference type="KEGG" id="osp:Odosp_2824"/>
<dbReference type="PROSITE" id="PS00917">
    <property type="entry name" value="ASN_GLN_ASE_2"/>
    <property type="match status" value="1"/>
</dbReference>
<dbReference type="SUPFAM" id="SSF53774">
    <property type="entry name" value="Glutaminase/Asparaginase"/>
    <property type="match status" value="1"/>
</dbReference>
<evidence type="ECO:0000313" key="10">
    <source>
        <dbReference type="EMBL" id="ADY33802.1"/>
    </source>
</evidence>
<dbReference type="FunFam" id="3.40.50.40:FF:000001">
    <property type="entry name" value="L-asparaginase 1"/>
    <property type="match status" value="1"/>
</dbReference>
<feature type="binding site" evidence="5">
    <location>
        <position position="60"/>
    </location>
    <ligand>
        <name>substrate</name>
    </ligand>
</feature>
<evidence type="ECO:0000313" key="11">
    <source>
        <dbReference type="Proteomes" id="UP000006657"/>
    </source>
</evidence>
<dbReference type="InterPro" id="IPR027473">
    <property type="entry name" value="L-asparaginase_C"/>
</dbReference>
<feature type="domain" description="Asparaginase/glutaminase C-terminal" evidence="9">
    <location>
        <begin position="217"/>
        <end position="332"/>
    </location>
</feature>
<keyword evidence="11" id="KW-1185">Reference proteome</keyword>
<dbReference type="InterPro" id="IPR037152">
    <property type="entry name" value="L-asparaginase_N_sf"/>
</dbReference>
<evidence type="ECO:0000256" key="6">
    <source>
        <dbReference type="PROSITE-ProRule" id="PRU10099"/>
    </source>
</evidence>
<dbReference type="PIRSF" id="PIRSF001220">
    <property type="entry name" value="L-ASNase_gatD"/>
    <property type="match status" value="1"/>
</dbReference>
<dbReference type="Proteomes" id="UP000006657">
    <property type="component" value="Chromosome"/>
</dbReference>
<feature type="active site" evidence="7">
    <location>
        <position position="91"/>
    </location>
</feature>
<dbReference type="SMART" id="SM00870">
    <property type="entry name" value="Asparaginase"/>
    <property type="match status" value="1"/>
</dbReference>
<dbReference type="EC" id="3.5.1.1" evidence="2"/>
<accession>F9Z5A7</accession>
<feature type="binding site" evidence="5">
    <location>
        <begin position="91"/>
        <end position="92"/>
    </location>
    <ligand>
        <name>substrate</name>
    </ligand>
</feature>
<dbReference type="InterPro" id="IPR027475">
    <property type="entry name" value="Asparaginase/glutaminase_AS2"/>
</dbReference>
<comment type="similarity">
    <text evidence="1">Belongs to the asparaginase 1 family.</text>
</comment>
<dbReference type="PRINTS" id="PR00139">
    <property type="entry name" value="ASNGLNASE"/>
</dbReference>
<dbReference type="SFLD" id="SFLDS00057">
    <property type="entry name" value="Glutaminase/Asparaginase"/>
    <property type="match status" value="1"/>
</dbReference>
<dbReference type="InterPro" id="IPR020827">
    <property type="entry name" value="Asparaginase/glutaminase_AS1"/>
</dbReference>
<keyword evidence="3 10" id="KW-0378">Hydrolase</keyword>
<evidence type="ECO:0000256" key="2">
    <source>
        <dbReference type="ARBA" id="ARBA00012920"/>
    </source>
</evidence>
<evidence type="ECO:0000259" key="8">
    <source>
        <dbReference type="Pfam" id="PF00710"/>
    </source>
</evidence>
<dbReference type="InterPro" id="IPR006034">
    <property type="entry name" value="Asparaginase/glutaminase-like"/>
</dbReference>
<dbReference type="PROSITE" id="PS51732">
    <property type="entry name" value="ASN_GLN_ASE_3"/>
    <property type="match status" value="1"/>
</dbReference>
<dbReference type="PaxDb" id="709991-Odosp_2824"/>
<dbReference type="GO" id="GO:0004067">
    <property type="term" value="F:asparaginase activity"/>
    <property type="evidence" value="ECO:0007669"/>
    <property type="project" value="UniProtKB-UniRule"/>
</dbReference>
<dbReference type="Gene3D" id="3.40.50.40">
    <property type="match status" value="1"/>
</dbReference>
<dbReference type="eggNOG" id="COG0252">
    <property type="taxonomic scope" value="Bacteria"/>
</dbReference>
<evidence type="ECO:0000256" key="4">
    <source>
        <dbReference type="PIRSR" id="PIRSR001220-1"/>
    </source>
</evidence>
<dbReference type="CDD" id="cd08963">
    <property type="entry name" value="L-asparaginase_I"/>
    <property type="match status" value="1"/>
</dbReference>